<feature type="domain" description="TonB-dependent receptor plug" evidence="9">
    <location>
        <begin position="42"/>
        <end position="122"/>
    </location>
</feature>
<dbReference type="InterPro" id="IPR037066">
    <property type="entry name" value="Plug_dom_sf"/>
</dbReference>
<evidence type="ECO:0000256" key="5">
    <source>
        <dbReference type="ARBA" id="ARBA00022729"/>
    </source>
</evidence>
<evidence type="ECO:0000256" key="8">
    <source>
        <dbReference type="SAM" id="SignalP"/>
    </source>
</evidence>
<keyword evidence="5 8" id="KW-0732">Signal</keyword>
<evidence type="ECO:0000256" key="6">
    <source>
        <dbReference type="ARBA" id="ARBA00023136"/>
    </source>
</evidence>
<dbReference type="PANTHER" id="PTHR30069">
    <property type="entry name" value="TONB-DEPENDENT OUTER MEMBRANE RECEPTOR"/>
    <property type="match status" value="1"/>
</dbReference>
<dbReference type="InterPro" id="IPR039426">
    <property type="entry name" value="TonB-dep_rcpt-like"/>
</dbReference>
<evidence type="ECO:0000256" key="7">
    <source>
        <dbReference type="ARBA" id="ARBA00023237"/>
    </source>
</evidence>
<keyword evidence="11" id="KW-1185">Reference proteome</keyword>
<dbReference type="SUPFAM" id="SSF56935">
    <property type="entry name" value="Porins"/>
    <property type="match status" value="1"/>
</dbReference>
<dbReference type="Pfam" id="PF07715">
    <property type="entry name" value="Plug"/>
    <property type="match status" value="1"/>
</dbReference>
<evidence type="ECO:0000256" key="1">
    <source>
        <dbReference type="ARBA" id="ARBA00004571"/>
    </source>
</evidence>
<name>A0ABW6A9N2_9BACT</name>
<accession>A0ABW6A9N2</accession>
<protein>
    <submittedName>
        <fullName evidence="10">TonB-dependent receptor plug domain-containing protein</fullName>
    </submittedName>
</protein>
<evidence type="ECO:0000256" key="3">
    <source>
        <dbReference type="ARBA" id="ARBA00022452"/>
    </source>
</evidence>
<comment type="subcellular location">
    <subcellularLocation>
        <location evidence="1">Cell outer membrane</location>
        <topology evidence="1">Multi-pass membrane protein</topology>
    </subcellularLocation>
</comment>
<keyword evidence="10" id="KW-0675">Receptor</keyword>
<feature type="chain" id="PRO_5045380179" evidence="8">
    <location>
        <begin position="18"/>
        <end position="660"/>
    </location>
</feature>
<keyword evidence="7" id="KW-0998">Cell outer membrane</keyword>
<dbReference type="PANTHER" id="PTHR30069:SF29">
    <property type="entry name" value="HEMOGLOBIN AND HEMOGLOBIN-HAPTOGLOBIN-BINDING PROTEIN 1-RELATED"/>
    <property type="match status" value="1"/>
</dbReference>
<dbReference type="InterPro" id="IPR036942">
    <property type="entry name" value="Beta-barrel_TonB_sf"/>
</dbReference>
<evidence type="ECO:0000256" key="4">
    <source>
        <dbReference type="ARBA" id="ARBA00022692"/>
    </source>
</evidence>
<keyword evidence="3" id="KW-1134">Transmembrane beta strand</keyword>
<evidence type="ECO:0000256" key="2">
    <source>
        <dbReference type="ARBA" id="ARBA00022448"/>
    </source>
</evidence>
<keyword evidence="2" id="KW-0813">Transport</keyword>
<evidence type="ECO:0000259" key="9">
    <source>
        <dbReference type="Pfam" id="PF07715"/>
    </source>
</evidence>
<dbReference type="EMBL" id="JBHUOZ010000003">
    <property type="protein sequence ID" value="MFD2922099.1"/>
    <property type="molecule type" value="Genomic_DNA"/>
</dbReference>
<feature type="signal peptide" evidence="8">
    <location>
        <begin position="1"/>
        <end position="17"/>
    </location>
</feature>
<comment type="caution">
    <text evidence="10">The sequence shown here is derived from an EMBL/GenBank/DDBJ whole genome shotgun (WGS) entry which is preliminary data.</text>
</comment>
<organism evidence="10 11">
    <name type="scientific">Terrimonas rubra</name>
    <dbReference type="NCBI Taxonomy" id="1035890"/>
    <lineage>
        <taxon>Bacteria</taxon>
        <taxon>Pseudomonadati</taxon>
        <taxon>Bacteroidota</taxon>
        <taxon>Chitinophagia</taxon>
        <taxon>Chitinophagales</taxon>
        <taxon>Chitinophagaceae</taxon>
        <taxon>Terrimonas</taxon>
    </lineage>
</organism>
<dbReference type="Gene3D" id="2.170.130.10">
    <property type="entry name" value="TonB-dependent receptor, plug domain"/>
    <property type="match status" value="1"/>
</dbReference>
<sequence length="660" mass="74041">MMLFLLLGIIAINHLQAQTDTSKTLHKITVSALKYKNPYRSAVPTQLLQKNILQQLNAPTIGDAANYFSGVLVKDYGGVGGLKTVSVRSLGAAHTGIAYDGIAVSDVQAGQIDMSRFSSSFVQTLLLEIGLPQQLLQPARLQGSAALLSVNTPFNYPAAATQTKWQAGLHAGSFGLWQPFAGVQLPVSKRTTLGVNAEAFFSKGNYPYQERNGNIVEDHKRVNSDIQSVQAELNLRTIFKDSASLQLKSWGYHSERGLPGAVIFYNNRSVQRLWNKDFFLQAKYTRALAPHTDLLLAAKYNYAYTRYIDPAFLNNTGGLDNRYTQQEGYFSAAIQRSLLSCLSMSLASDIAYTGLTANSNVKGKPERLSLWNALSVKYAQNLWQVNGTLLWQHFNDKTRHQPSAGTTGKITPGISTTWQWAAESPFMLRFFYKHIFRMPTFNDLYYNFIGSRNLLPELAKQYNAGISYSKGLTGFVQQLNISADGYINTIHDKIVAMPSQNMFVWAMMNVGKVRITGIDINTDVQGKWKEHFSWMLRLAYTWQKALDITSRAESSYKNFIPYTPEHSGSGIFSLSWKKWTAGYNLLFSGTRYTQKENHPTNELNGWGIHDIFVARTLSYKQYDLQLRTGVNNLTSRAYDIVNSYPMPGRNVKISLLVNNL</sequence>
<dbReference type="Gene3D" id="2.40.170.20">
    <property type="entry name" value="TonB-dependent receptor, beta-barrel domain"/>
    <property type="match status" value="1"/>
</dbReference>
<dbReference type="Proteomes" id="UP001597511">
    <property type="component" value="Unassembled WGS sequence"/>
</dbReference>
<keyword evidence="6" id="KW-0472">Membrane</keyword>
<gene>
    <name evidence="10" type="ORF">ACFS6H_20430</name>
</gene>
<reference evidence="11" key="1">
    <citation type="journal article" date="2019" name="Int. J. Syst. Evol. Microbiol.">
        <title>The Global Catalogue of Microorganisms (GCM) 10K type strain sequencing project: providing services to taxonomists for standard genome sequencing and annotation.</title>
        <authorList>
            <consortium name="The Broad Institute Genomics Platform"/>
            <consortium name="The Broad Institute Genome Sequencing Center for Infectious Disease"/>
            <person name="Wu L."/>
            <person name="Ma J."/>
        </authorList>
    </citation>
    <scope>NUCLEOTIDE SEQUENCE [LARGE SCALE GENOMIC DNA]</scope>
    <source>
        <strain evidence="11">KCTC 23299</strain>
    </source>
</reference>
<proteinExistence type="predicted"/>
<keyword evidence="4" id="KW-0812">Transmembrane</keyword>
<evidence type="ECO:0000313" key="11">
    <source>
        <dbReference type="Proteomes" id="UP001597511"/>
    </source>
</evidence>
<dbReference type="InterPro" id="IPR012910">
    <property type="entry name" value="Plug_dom"/>
</dbReference>
<evidence type="ECO:0000313" key="10">
    <source>
        <dbReference type="EMBL" id="MFD2922099.1"/>
    </source>
</evidence>
<dbReference type="RefSeq" id="WP_386103478.1">
    <property type="nucleotide sequence ID" value="NZ_JBHUOZ010000003.1"/>
</dbReference>